<comment type="caution">
    <text evidence="1">The sequence shown here is derived from an EMBL/GenBank/DDBJ whole genome shotgun (WGS) entry which is preliminary data.</text>
</comment>
<organism evidence="1 2">
    <name type="scientific">Vibrio penaeicida</name>
    <dbReference type="NCBI Taxonomy" id="104609"/>
    <lineage>
        <taxon>Bacteria</taxon>
        <taxon>Pseudomonadati</taxon>
        <taxon>Pseudomonadota</taxon>
        <taxon>Gammaproteobacteria</taxon>
        <taxon>Vibrionales</taxon>
        <taxon>Vibrionaceae</taxon>
        <taxon>Vibrio</taxon>
    </lineage>
</organism>
<keyword evidence="2" id="KW-1185">Reference proteome</keyword>
<dbReference type="AlphaFoldDB" id="A0AAV5NMG9"/>
<sequence length="57" mass="6573">MMNGHRNKDISRNTLWVYKAVTKQYNAVGPYEPELENHVIGMIKTIKQVANKIATTR</sequence>
<dbReference type="Proteomes" id="UP001156690">
    <property type="component" value="Unassembled WGS sequence"/>
</dbReference>
<evidence type="ECO:0000313" key="2">
    <source>
        <dbReference type="Proteomes" id="UP001156690"/>
    </source>
</evidence>
<proteinExistence type="predicted"/>
<accession>A0AAV5NMG9</accession>
<dbReference type="EMBL" id="BSNX01000008">
    <property type="protein sequence ID" value="GLQ71844.1"/>
    <property type="molecule type" value="Genomic_DNA"/>
</dbReference>
<name>A0AAV5NMG9_9VIBR</name>
<gene>
    <name evidence="1" type="ORF">GCM10007932_12040</name>
</gene>
<reference evidence="2" key="1">
    <citation type="journal article" date="2019" name="Int. J. Syst. Evol. Microbiol.">
        <title>The Global Catalogue of Microorganisms (GCM) 10K type strain sequencing project: providing services to taxonomists for standard genome sequencing and annotation.</title>
        <authorList>
            <consortium name="The Broad Institute Genomics Platform"/>
            <consortium name="The Broad Institute Genome Sequencing Center for Infectious Disease"/>
            <person name="Wu L."/>
            <person name="Ma J."/>
        </authorList>
    </citation>
    <scope>NUCLEOTIDE SEQUENCE [LARGE SCALE GENOMIC DNA]</scope>
    <source>
        <strain evidence="2">NBRC 15640</strain>
    </source>
</reference>
<protein>
    <submittedName>
        <fullName evidence="1">Uncharacterized protein</fullName>
    </submittedName>
</protein>
<evidence type="ECO:0000313" key="1">
    <source>
        <dbReference type="EMBL" id="GLQ71844.1"/>
    </source>
</evidence>